<dbReference type="InterPro" id="IPR052341">
    <property type="entry name" value="LOG_family_nucleotidases"/>
</dbReference>
<evidence type="ECO:0000256" key="1">
    <source>
        <dbReference type="ARBA" id="ARBA00000274"/>
    </source>
</evidence>
<reference evidence="3 4" key="1">
    <citation type="submission" date="2018-08" db="EMBL/GenBank/DDBJ databases">
        <title>Genomic Encyclopedia of Archaeal and Bacterial Type Strains, Phase II (KMG-II): from individual species to whole genera.</title>
        <authorList>
            <person name="Goeker M."/>
        </authorList>
    </citation>
    <scope>NUCLEOTIDE SEQUENCE [LARGE SCALE GENOMIC DNA]</scope>
    <source>
        <strain evidence="3 4">DSM 5002</strain>
    </source>
</reference>
<dbReference type="EMBL" id="QXDF01000002">
    <property type="protein sequence ID" value="RIA47675.1"/>
    <property type="molecule type" value="Genomic_DNA"/>
</dbReference>
<evidence type="ECO:0000256" key="2">
    <source>
        <dbReference type="RuleBase" id="RU363015"/>
    </source>
</evidence>
<dbReference type="EC" id="3.2.2.n1" evidence="2"/>
<comment type="similarity">
    <text evidence="2">Belongs to the LOG family.</text>
</comment>
<dbReference type="GO" id="GO:0008714">
    <property type="term" value="F:AMP nucleosidase activity"/>
    <property type="evidence" value="ECO:0007669"/>
    <property type="project" value="UniProtKB-EC"/>
</dbReference>
<dbReference type="Proteomes" id="UP000266273">
    <property type="component" value="Unassembled WGS sequence"/>
</dbReference>
<dbReference type="AlphaFoldDB" id="A0A397PK76"/>
<dbReference type="SUPFAM" id="SSF102405">
    <property type="entry name" value="MCP/YpsA-like"/>
    <property type="match status" value="1"/>
</dbReference>
<dbReference type="Gene3D" id="3.40.50.450">
    <property type="match status" value="1"/>
</dbReference>
<keyword evidence="2" id="KW-0378">Hydrolase</keyword>
<organism evidence="3 4">
    <name type="scientific">Dichotomicrobium thermohalophilum</name>
    <dbReference type="NCBI Taxonomy" id="933063"/>
    <lineage>
        <taxon>Bacteria</taxon>
        <taxon>Pseudomonadati</taxon>
        <taxon>Pseudomonadota</taxon>
        <taxon>Alphaproteobacteria</taxon>
        <taxon>Hyphomicrobiales</taxon>
        <taxon>Hyphomicrobiaceae</taxon>
        <taxon>Dichotomicrobium</taxon>
    </lineage>
</organism>
<dbReference type="InterPro" id="IPR005269">
    <property type="entry name" value="LOG"/>
</dbReference>
<evidence type="ECO:0000313" key="3">
    <source>
        <dbReference type="EMBL" id="RIA47675.1"/>
    </source>
</evidence>
<comment type="catalytic activity">
    <reaction evidence="1">
        <text>AMP + H2O = D-ribose 5-phosphate + adenine</text>
        <dbReference type="Rhea" id="RHEA:20129"/>
        <dbReference type="ChEBI" id="CHEBI:15377"/>
        <dbReference type="ChEBI" id="CHEBI:16708"/>
        <dbReference type="ChEBI" id="CHEBI:78346"/>
        <dbReference type="ChEBI" id="CHEBI:456215"/>
        <dbReference type="EC" id="3.2.2.4"/>
    </reaction>
</comment>
<evidence type="ECO:0000313" key="4">
    <source>
        <dbReference type="Proteomes" id="UP000266273"/>
    </source>
</evidence>
<dbReference type="GO" id="GO:0005829">
    <property type="term" value="C:cytosol"/>
    <property type="evidence" value="ECO:0007669"/>
    <property type="project" value="TreeGrafter"/>
</dbReference>
<dbReference type="PANTHER" id="PTHR43393">
    <property type="entry name" value="CYTOKININ RIBOSIDE 5'-MONOPHOSPHATE PHOSPHORIBOHYDROLASE"/>
    <property type="match status" value="1"/>
</dbReference>
<dbReference type="PANTHER" id="PTHR43393:SF3">
    <property type="entry name" value="LYSINE DECARBOXYLASE-LIKE PROTEIN"/>
    <property type="match status" value="1"/>
</dbReference>
<name>A0A397PK76_9HYPH</name>
<proteinExistence type="inferred from homology"/>
<keyword evidence="4" id="KW-1185">Reference proteome</keyword>
<dbReference type="GO" id="GO:0009691">
    <property type="term" value="P:cytokinin biosynthetic process"/>
    <property type="evidence" value="ECO:0007669"/>
    <property type="project" value="UniProtKB-UniRule"/>
</dbReference>
<protein>
    <recommendedName>
        <fullName evidence="2">Cytokinin riboside 5'-monophosphate phosphoribohydrolase</fullName>
        <ecNumber evidence="2">3.2.2.n1</ecNumber>
    </recommendedName>
</protein>
<sequence>MSSRSGKPVSSGERLAIDDRDFLRREEMRSHRIALEFERAELGLQDRAIESTIVVFGSARAVAGRAGGDAEPRTEQPPNGIGALLAQSYEVAREFGRIASERGGAFASDSGMHQNVVTTGAGPGIMEAANRGAYEAGAPTIGLNIEIPSEQTPNEYITPGLCFSFHYFAIRKMHFAMRANALVAFPGGFGTLDELFEILTLKQTRKTDGLPVILFCRDYWKRIVDFDALVQFGMIGKEDVELFQFVDSAEEAWQVMLDRGLTIPTPLKEE</sequence>
<dbReference type="NCBIfam" id="TIGR00730">
    <property type="entry name" value="Rossman fold protein, TIGR00730 family"/>
    <property type="match status" value="1"/>
</dbReference>
<keyword evidence="2" id="KW-0203">Cytokinin biosynthesis</keyword>
<dbReference type="InterPro" id="IPR031100">
    <property type="entry name" value="LOG_fam"/>
</dbReference>
<comment type="caution">
    <text evidence="3">The sequence shown here is derived from an EMBL/GenBank/DDBJ whole genome shotgun (WGS) entry which is preliminary data.</text>
</comment>
<accession>A0A397PK76</accession>
<dbReference type="Pfam" id="PF03641">
    <property type="entry name" value="Lysine_decarbox"/>
    <property type="match status" value="1"/>
</dbReference>
<gene>
    <name evidence="3" type="ORF">BXY53_2238</name>
</gene>